<dbReference type="Proteomes" id="UP000014923">
    <property type="component" value="Unassembled WGS sequence"/>
</dbReference>
<evidence type="ECO:0000256" key="3">
    <source>
        <dbReference type="ARBA" id="ARBA00022503"/>
    </source>
</evidence>
<dbReference type="GO" id="GO:0005737">
    <property type="term" value="C:cytoplasm"/>
    <property type="evidence" value="ECO:0007669"/>
    <property type="project" value="UniProtKB-SubCell"/>
</dbReference>
<evidence type="ECO:0000313" key="8">
    <source>
        <dbReference type="EMBL" id="CDF57394.1"/>
    </source>
</evidence>
<protein>
    <recommendedName>
        <fullName evidence="6">Arginine deiminase</fullName>
        <shortName evidence="6">ADI</shortName>
        <ecNumber evidence="6">3.5.3.6</ecNumber>
    </recommendedName>
    <alternativeName>
        <fullName evidence="6">Arginine dihydrolase</fullName>
        <shortName evidence="6">AD</shortName>
    </alternativeName>
</protein>
<gene>
    <name evidence="6" type="primary">arcA</name>
    <name evidence="8" type="ORF">TCEL_01308</name>
</gene>
<dbReference type="HOGENOM" id="CLU_052662_0_1_9"/>
<dbReference type="Gene3D" id="3.75.10.10">
    <property type="entry name" value="L-arginine/glycine Amidinotransferase, Chain A"/>
    <property type="match status" value="1"/>
</dbReference>
<name>R7RMW6_9CLOT</name>
<reference evidence="8" key="1">
    <citation type="submission" date="2013-03" db="EMBL/GenBank/DDBJ databases">
        <title>Draft genome sequence of the hydrogen-ethanol-producing anaerobic alkalithermophilic Caloramator celere.</title>
        <authorList>
            <person name="Ciranna A."/>
            <person name="Larjo A."/>
            <person name="Kivisto A."/>
            <person name="Santala V."/>
            <person name="Roos C."/>
            <person name="Karp M."/>
        </authorList>
    </citation>
    <scope>NUCLEOTIDE SEQUENCE [LARGE SCALE GENOMIC DNA]</scope>
    <source>
        <strain evidence="8">DSM 8682</strain>
    </source>
</reference>
<dbReference type="EMBL" id="CAVN010000087">
    <property type="protein sequence ID" value="CDF57394.1"/>
    <property type="molecule type" value="Genomic_DNA"/>
</dbReference>
<evidence type="ECO:0000256" key="7">
    <source>
        <dbReference type="PIRSR" id="PIRSR006356-1"/>
    </source>
</evidence>
<dbReference type="PANTHER" id="PTHR47271:SF2">
    <property type="entry name" value="ARGININE DEIMINASE"/>
    <property type="match status" value="1"/>
</dbReference>
<comment type="similarity">
    <text evidence="2 6">Belongs to the arginine deiminase family.</text>
</comment>
<comment type="pathway">
    <text evidence="1 6">Amino-acid degradation; L-arginine degradation via ADI pathway; carbamoyl phosphate from L-arginine: step 1/2.</text>
</comment>
<dbReference type="InterPro" id="IPR003876">
    <property type="entry name" value="Arg_deiminase"/>
</dbReference>
<feature type="active site" description="Amidino-cysteine intermediate" evidence="6 7">
    <location>
        <position position="397"/>
    </location>
</feature>
<keyword evidence="4 6" id="KW-0378">Hydrolase</keyword>
<dbReference type="PIRSF" id="PIRSF006356">
    <property type="entry name" value="Arg_deiminase"/>
    <property type="match status" value="1"/>
</dbReference>
<keyword evidence="6" id="KW-0963">Cytoplasm</keyword>
<evidence type="ECO:0000313" key="9">
    <source>
        <dbReference type="Proteomes" id="UP000014923"/>
    </source>
</evidence>
<dbReference type="PRINTS" id="PR01466">
    <property type="entry name" value="ARGDEIMINASE"/>
</dbReference>
<dbReference type="Pfam" id="PF02274">
    <property type="entry name" value="ADI"/>
    <property type="match status" value="1"/>
</dbReference>
<keyword evidence="9" id="KW-1185">Reference proteome</keyword>
<evidence type="ECO:0000256" key="4">
    <source>
        <dbReference type="ARBA" id="ARBA00022801"/>
    </source>
</evidence>
<dbReference type="NCBIfam" id="TIGR01078">
    <property type="entry name" value="arcA"/>
    <property type="match status" value="1"/>
</dbReference>
<dbReference type="UniPathway" id="UPA00254">
    <property type="reaction ID" value="UER00364"/>
</dbReference>
<dbReference type="RefSeq" id="WP_018660497.1">
    <property type="nucleotide sequence ID" value="NZ_HF952018.1"/>
</dbReference>
<accession>R7RMW6</accession>
<evidence type="ECO:0000256" key="5">
    <source>
        <dbReference type="ARBA" id="ARBA00049429"/>
    </source>
</evidence>
<dbReference type="OrthoDB" id="9807502at2"/>
<evidence type="ECO:0000256" key="2">
    <source>
        <dbReference type="ARBA" id="ARBA00010206"/>
    </source>
</evidence>
<sequence length="409" mass="46544">MSNLINVTSEIGRLKKVLLHRPGNEVENLVPEYLGRLLFDDIPYLKIAQKEHDRFAEVLRENGVEVVYLEELAASALEDEKAKIEFLEEMLHESKIYSPSLKETLMQYLLSMPTREMVDKIMAGIRKEEVEVKEVSSLADLMMDDYPFYLDPMPNLYFTRDPGASIGNGITLNRMQTDARRRETLFLKYIHKYHKDFREANVPLWYDRTMPFSIEGGDELVLSDKVVAIGCSERTSPEAIEIVAKNLFEANTGFEKVLVFEIPKCRAFMHLDTVFTMVDYDKFTIHPAIQGPLSVYEVTKGANNTLKFKHNTSPLEEILKDALNLDSVELIKCGGGDFIVAGREQWNDGSNTLAIAPGVVVTYERNYVTNEILDKKGIKVLTIPSSELSRGRGGPRCMSMPLYRENIKL</sequence>
<dbReference type="NCBIfam" id="NF002381">
    <property type="entry name" value="PRK01388.1"/>
    <property type="match status" value="1"/>
</dbReference>
<keyword evidence="3 6" id="KW-0056">Arginine metabolism</keyword>
<dbReference type="GO" id="GO:0019546">
    <property type="term" value="P:L-arginine deiminase pathway"/>
    <property type="evidence" value="ECO:0007669"/>
    <property type="project" value="UniProtKB-UniRule"/>
</dbReference>
<dbReference type="EC" id="3.5.3.6" evidence="6"/>
<comment type="caution">
    <text evidence="8">The sequence shown here is derived from an EMBL/GenBank/DDBJ whole genome shotgun (WGS) entry which is preliminary data.</text>
</comment>
<comment type="subcellular location">
    <subcellularLocation>
        <location evidence="6">Cytoplasm</location>
    </subcellularLocation>
</comment>
<dbReference type="SUPFAM" id="SSF55909">
    <property type="entry name" value="Pentein"/>
    <property type="match status" value="1"/>
</dbReference>
<dbReference type="PANTHER" id="PTHR47271">
    <property type="entry name" value="ARGININE DEIMINASE"/>
    <property type="match status" value="1"/>
</dbReference>
<dbReference type="GO" id="GO:0016990">
    <property type="term" value="F:arginine deiminase activity"/>
    <property type="evidence" value="ECO:0007669"/>
    <property type="project" value="UniProtKB-UniRule"/>
</dbReference>
<dbReference type="AlphaFoldDB" id="R7RMW6"/>
<organism evidence="8 9">
    <name type="scientific">Thermobrachium celere DSM 8682</name>
    <dbReference type="NCBI Taxonomy" id="941824"/>
    <lineage>
        <taxon>Bacteria</taxon>
        <taxon>Bacillati</taxon>
        <taxon>Bacillota</taxon>
        <taxon>Clostridia</taxon>
        <taxon>Eubacteriales</taxon>
        <taxon>Clostridiaceae</taxon>
        <taxon>Thermobrachium</taxon>
    </lineage>
</organism>
<dbReference type="HAMAP" id="MF_00242">
    <property type="entry name" value="Arg_deiminase"/>
    <property type="match status" value="1"/>
</dbReference>
<dbReference type="Gene3D" id="1.10.3930.10">
    <property type="entry name" value="Arginine deiminase"/>
    <property type="match status" value="1"/>
</dbReference>
<comment type="catalytic activity">
    <reaction evidence="5 6">
        <text>L-arginine + H2O = L-citrulline + NH4(+)</text>
        <dbReference type="Rhea" id="RHEA:19597"/>
        <dbReference type="ChEBI" id="CHEBI:15377"/>
        <dbReference type="ChEBI" id="CHEBI:28938"/>
        <dbReference type="ChEBI" id="CHEBI:32682"/>
        <dbReference type="ChEBI" id="CHEBI:57743"/>
        <dbReference type="EC" id="3.5.3.6"/>
    </reaction>
</comment>
<proteinExistence type="inferred from homology"/>
<evidence type="ECO:0000256" key="1">
    <source>
        <dbReference type="ARBA" id="ARBA00005213"/>
    </source>
</evidence>
<evidence type="ECO:0000256" key="6">
    <source>
        <dbReference type="HAMAP-Rule" id="MF_00242"/>
    </source>
</evidence>
<dbReference type="eggNOG" id="COG2235">
    <property type="taxonomic scope" value="Bacteria"/>
</dbReference>